<gene>
    <name evidence="2" type="ORF">NDK43_21550</name>
</gene>
<keyword evidence="1" id="KW-0812">Transmembrane</keyword>
<dbReference type="EMBL" id="JAMQCR010000002">
    <property type="protein sequence ID" value="MCM2534448.1"/>
    <property type="molecule type" value="Genomic_DNA"/>
</dbReference>
<protein>
    <submittedName>
        <fullName evidence="2">Uncharacterized protein</fullName>
    </submittedName>
</protein>
<evidence type="ECO:0000313" key="2">
    <source>
        <dbReference type="EMBL" id="MCM2534448.1"/>
    </source>
</evidence>
<keyword evidence="3" id="KW-1185">Reference proteome</keyword>
<sequence>MEKATNDHSHAQKRDSKTIVRLIEVVSKRSVLVLMSILLIMLWGGFSAYQMQRDYMPAINDSTLMITVRA</sequence>
<comment type="caution">
    <text evidence="2">The sequence shown here is derived from an EMBL/GenBank/DDBJ whole genome shotgun (WGS) entry which is preliminary data.</text>
</comment>
<name>A0ABT0WDW2_9BACI</name>
<evidence type="ECO:0000256" key="1">
    <source>
        <dbReference type="SAM" id="Phobius"/>
    </source>
</evidence>
<organism evidence="2 3">
    <name type="scientific">Neobacillus pocheonensis</name>
    <dbReference type="NCBI Taxonomy" id="363869"/>
    <lineage>
        <taxon>Bacteria</taxon>
        <taxon>Bacillati</taxon>
        <taxon>Bacillota</taxon>
        <taxon>Bacilli</taxon>
        <taxon>Bacillales</taxon>
        <taxon>Bacillaceae</taxon>
        <taxon>Neobacillus</taxon>
    </lineage>
</organism>
<keyword evidence="1" id="KW-1133">Transmembrane helix</keyword>
<keyword evidence="1" id="KW-0472">Membrane</keyword>
<dbReference type="Proteomes" id="UP001523262">
    <property type="component" value="Unassembled WGS sequence"/>
</dbReference>
<accession>A0ABT0WDW2</accession>
<reference evidence="2 3" key="1">
    <citation type="submission" date="2022-06" db="EMBL/GenBank/DDBJ databases">
        <authorList>
            <person name="Jeon C.O."/>
        </authorList>
    </citation>
    <scope>NUCLEOTIDE SEQUENCE [LARGE SCALE GENOMIC DNA]</scope>
    <source>
        <strain evidence="2 3">KCTC 13943</strain>
    </source>
</reference>
<proteinExistence type="predicted"/>
<feature type="transmembrane region" description="Helical" evidence="1">
    <location>
        <begin position="31"/>
        <end position="49"/>
    </location>
</feature>
<evidence type="ECO:0000313" key="3">
    <source>
        <dbReference type="Proteomes" id="UP001523262"/>
    </source>
</evidence>